<name>A0A1G2DSR9_9BACT</name>
<dbReference type="EMBL" id="MHLR01000001">
    <property type="protein sequence ID" value="OGZ15888.1"/>
    <property type="molecule type" value="Genomic_DNA"/>
</dbReference>
<reference evidence="1 2" key="1">
    <citation type="journal article" date="2016" name="Nat. Commun.">
        <title>Thousands of microbial genomes shed light on interconnected biogeochemical processes in an aquifer system.</title>
        <authorList>
            <person name="Anantharaman K."/>
            <person name="Brown C.T."/>
            <person name="Hug L.A."/>
            <person name="Sharon I."/>
            <person name="Castelle C.J."/>
            <person name="Probst A.J."/>
            <person name="Thomas B.C."/>
            <person name="Singh A."/>
            <person name="Wilkins M.J."/>
            <person name="Karaoz U."/>
            <person name="Brodie E.L."/>
            <person name="Williams K.H."/>
            <person name="Hubbard S.S."/>
            <person name="Banfield J.F."/>
        </authorList>
    </citation>
    <scope>NUCLEOTIDE SEQUENCE [LARGE SCALE GENOMIC DNA]</scope>
</reference>
<organism evidence="1 2">
    <name type="scientific">Candidatus Lloydbacteria bacterium RIFCSPLOWO2_02_FULL_51_11</name>
    <dbReference type="NCBI Taxonomy" id="1798667"/>
    <lineage>
        <taxon>Bacteria</taxon>
        <taxon>Candidatus Lloydiibacteriota</taxon>
    </lineage>
</organism>
<dbReference type="Proteomes" id="UP000177573">
    <property type="component" value="Unassembled WGS sequence"/>
</dbReference>
<evidence type="ECO:0000313" key="1">
    <source>
        <dbReference type="EMBL" id="OGZ15888.1"/>
    </source>
</evidence>
<evidence type="ECO:0000313" key="2">
    <source>
        <dbReference type="Proteomes" id="UP000177573"/>
    </source>
</evidence>
<sequence length="97" mass="11153">MFLFNTNGNVEVRLTEEGYKAYDEYRRRTLVDVSATTQSPDRNMAIKAIERILELKKDAEGWHTFQLADLMCIFGPGMRMGPPMPFVGNVIRIPRES</sequence>
<protein>
    <submittedName>
        <fullName evidence="1">Uncharacterized protein</fullName>
    </submittedName>
</protein>
<proteinExistence type="predicted"/>
<dbReference type="AlphaFoldDB" id="A0A1G2DSR9"/>
<comment type="caution">
    <text evidence="1">The sequence shown here is derived from an EMBL/GenBank/DDBJ whole genome shotgun (WGS) entry which is preliminary data.</text>
</comment>
<accession>A0A1G2DSR9</accession>
<gene>
    <name evidence="1" type="ORF">A3J08_04605</name>
</gene>